<sequence length="117" mass="13782">LQRVFLSYMYILYKSIIFLSKSQRRKFYICSLLDGILVRKQSSPESKAPSGHIRGALGVILPSYLLPTYLRTFLYFTGIYPIFAKLAWRNVNFKINELHYYAIFITHPRQPSDLKAW</sequence>
<dbReference type="AlphaFoldDB" id="A0A195DF30"/>
<name>A0A195DF30_9HYME</name>
<accession>A0A195DF30</accession>
<keyword evidence="2" id="KW-1185">Reference proteome</keyword>
<feature type="non-terminal residue" evidence="1">
    <location>
        <position position="1"/>
    </location>
</feature>
<evidence type="ECO:0000313" key="1">
    <source>
        <dbReference type="EMBL" id="KYN11510.1"/>
    </source>
</evidence>
<dbReference type="EMBL" id="KQ980905">
    <property type="protein sequence ID" value="KYN11510.1"/>
    <property type="molecule type" value="Genomic_DNA"/>
</dbReference>
<protein>
    <submittedName>
        <fullName evidence="1">Uncharacterized protein</fullName>
    </submittedName>
</protein>
<evidence type="ECO:0000313" key="2">
    <source>
        <dbReference type="Proteomes" id="UP000078492"/>
    </source>
</evidence>
<organism evidence="1 2">
    <name type="scientific">Trachymyrmex cornetzi</name>
    <dbReference type="NCBI Taxonomy" id="471704"/>
    <lineage>
        <taxon>Eukaryota</taxon>
        <taxon>Metazoa</taxon>
        <taxon>Ecdysozoa</taxon>
        <taxon>Arthropoda</taxon>
        <taxon>Hexapoda</taxon>
        <taxon>Insecta</taxon>
        <taxon>Pterygota</taxon>
        <taxon>Neoptera</taxon>
        <taxon>Endopterygota</taxon>
        <taxon>Hymenoptera</taxon>
        <taxon>Apocrita</taxon>
        <taxon>Aculeata</taxon>
        <taxon>Formicoidea</taxon>
        <taxon>Formicidae</taxon>
        <taxon>Myrmicinae</taxon>
        <taxon>Trachymyrmex</taxon>
    </lineage>
</organism>
<gene>
    <name evidence="1" type="ORF">ALC57_16293</name>
</gene>
<reference evidence="1 2" key="1">
    <citation type="submission" date="2015-09" db="EMBL/GenBank/DDBJ databases">
        <title>Trachymyrmex cornetzi WGS genome.</title>
        <authorList>
            <person name="Nygaard S."/>
            <person name="Hu H."/>
            <person name="Boomsma J."/>
            <person name="Zhang G."/>
        </authorList>
    </citation>
    <scope>NUCLEOTIDE SEQUENCE [LARGE SCALE GENOMIC DNA]</scope>
    <source>
        <strain evidence="1">Tcor2-1</strain>
        <tissue evidence="1">Whole body</tissue>
    </source>
</reference>
<proteinExistence type="predicted"/>
<dbReference type="Proteomes" id="UP000078492">
    <property type="component" value="Unassembled WGS sequence"/>
</dbReference>